<comment type="caution">
    <text evidence="1">The sequence shown here is derived from an EMBL/GenBank/DDBJ whole genome shotgun (WGS) entry which is preliminary data.</text>
</comment>
<gene>
    <name evidence="1" type="ORF">PSON_ATCC_30995.1.T0040528</name>
</gene>
<keyword evidence="2" id="KW-1185">Reference proteome</keyword>
<evidence type="ECO:0000313" key="2">
    <source>
        <dbReference type="Proteomes" id="UP000692954"/>
    </source>
</evidence>
<evidence type="ECO:0000313" key="1">
    <source>
        <dbReference type="EMBL" id="CAD8050209.1"/>
    </source>
</evidence>
<name>A0A8S1K4I0_9CILI</name>
<accession>A0A8S1K4I0</accession>
<protein>
    <submittedName>
        <fullName evidence="1">Uncharacterized protein</fullName>
    </submittedName>
</protein>
<dbReference type="AlphaFoldDB" id="A0A8S1K4I0"/>
<dbReference type="OrthoDB" id="290303at2759"/>
<dbReference type="Proteomes" id="UP000692954">
    <property type="component" value="Unassembled WGS sequence"/>
</dbReference>
<sequence length="156" mass="18628">MNGNKKIKEMFKNLQIRISFFQLINKQMRNNLMRLEFQLPKQDISSLPQNRKIEQKTQQRRFYRPYRNKSVFPELNSTNALYLSKTSQKFRLSHKEWQEELQTCLQSQSIRGVPNRSKVSLYISKSSQNFCLSSQLFRRPQADLKPLLEISAQKLL</sequence>
<reference evidence="1" key="1">
    <citation type="submission" date="2021-01" db="EMBL/GenBank/DDBJ databases">
        <authorList>
            <consortium name="Genoscope - CEA"/>
            <person name="William W."/>
        </authorList>
    </citation>
    <scope>NUCLEOTIDE SEQUENCE</scope>
</reference>
<proteinExistence type="predicted"/>
<dbReference type="EMBL" id="CAJJDN010000004">
    <property type="protein sequence ID" value="CAD8050209.1"/>
    <property type="molecule type" value="Genomic_DNA"/>
</dbReference>
<organism evidence="1 2">
    <name type="scientific">Paramecium sonneborni</name>
    <dbReference type="NCBI Taxonomy" id="65129"/>
    <lineage>
        <taxon>Eukaryota</taxon>
        <taxon>Sar</taxon>
        <taxon>Alveolata</taxon>
        <taxon>Ciliophora</taxon>
        <taxon>Intramacronucleata</taxon>
        <taxon>Oligohymenophorea</taxon>
        <taxon>Peniculida</taxon>
        <taxon>Parameciidae</taxon>
        <taxon>Paramecium</taxon>
    </lineage>
</organism>